<comment type="caution">
    <text evidence="1">The sequence shown here is derived from an EMBL/GenBank/DDBJ whole genome shotgun (WGS) entry which is preliminary data.</text>
</comment>
<dbReference type="InterPro" id="IPR035996">
    <property type="entry name" value="4pyrrol_Methylase_sf"/>
</dbReference>
<reference evidence="1" key="1">
    <citation type="journal article" date="2014" name="Front. Microbiol.">
        <title>High frequency of phylogenetically diverse reductive dehalogenase-homologous genes in deep subseafloor sedimentary metagenomes.</title>
        <authorList>
            <person name="Kawai M."/>
            <person name="Futagami T."/>
            <person name="Toyoda A."/>
            <person name="Takaki Y."/>
            <person name="Nishi S."/>
            <person name="Hori S."/>
            <person name="Arai W."/>
            <person name="Tsubouchi T."/>
            <person name="Morono Y."/>
            <person name="Uchiyama I."/>
            <person name="Ito T."/>
            <person name="Fujiyama A."/>
            <person name="Inagaki F."/>
            <person name="Takami H."/>
        </authorList>
    </citation>
    <scope>NUCLEOTIDE SEQUENCE</scope>
    <source>
        <strain evidence="1">Expedition CK06-06</strain>
    </source>
</reference>
<dbReference type="EMBL" id="BARW01006591">
    <property type="protein sequence ID" value="GAI78070.1"/>
    <property type="molecule type" value="Genomic_DNA"/>
</dbReference>
<evidence type="ECO:0008006" key="2">
    <source>
        <dbReference type="Google" id="ProtNLM"/>
    </source>
</evidence>
<dbReference type="PANTHER" id="PTHR46111">
    <property type="entry name" value="RIBOSOMAL RNA SMALL SUBUNIT METHYLTRANSFERASE I"/>
    <property type="match status" value="1"/>
</dbReference>
<dbReference type="GO" id="GO:0008168">
    <property type="term" value="F:methyltransferase activity"/>
    <property type="evidence" value="ECO:0007669"/>
    <property type="project" value="InterPro"/>
</dbReference>
<organism evidence="1">
    <name type="scientific">marine sediment metagenome</name>
    <dbReference type="NCBI Taxonomy" id="412755"/>
    <lineage>
        <taxon>unclassified sequences</taxon>
        <taxon>metagenomes</taxon>
        <taxon>ecological metagenomes</taxon>
    </lineage>
</organism>
<accession>X1SRV4</accession>
<dbReference type="InterPro" id="IPR014776">
    <property type="entry name" value="4pyrrole_Mease_sub2"/>
</dbReference>
<dbReference type="SUPFAM" id="SSF53790">
    <property type="entry name" value="Tetrapyrrole methylase"/>
    <property type="match status" value="1"/>
</dbReference>
<sequence length="97" mass="11349">RELTKKYEEIIRGNLNQVLSEINTKEIKGEITLIVQGGTKNKENDTINFLLKECIIKEYLNKLKIQGYSNKDIIKIAQEKLNIPKNIIYKKLLEMKD</sequence>
<name>X1SRV4_9ZZZZ</name>
<dbReference type="PANTHER" id="PTHR46111:SF1">
    <property type="entry name" value="RIBOSOMAL RNA SMALL SUBUNIT METHYLTRANSFERASE I"/>
    <property type="match status" value="1"/>
</dbReference>
<proteinExistence type="predicted"/>
<dbReference type="AlphaFoldDB" id="X1SRV4"/>
<feature type="non-terminal residue" evidence="1">
    <location>
        <position position="1"/>
    </location>
</feature>
<gene>
    <name evidence="1" type="ORF">S12H4_13851</name>
</gene>
<dbReference type="Gene3D" id="3.30.950.10">
    <property type="entry name" value="Methyltransferase, Cobalt-precorrin-4 Transmethylase, Domain 2"/>
    <property type="match status" value="1"/>
</dbReference>
<protein>
    <recommendedName>
        <fullName evidence="2">16S rRNA (Cytidine(1402)-2'-O)-methyltransferase</fullName>
    </recommendedName>
</protein>
<dbReference type="InterPro" id="IPR008189">
    <property type="entry name" value="rRNA_ssu_MeTfrase_I"/>
</dbReference>
<evidence type="ECO:0000313" key="1">
    <source>
        <dbReference type="EMBL" id="GAI78070.1"/>
    </source>
</evidence>